<dbReference type="GO" id="GO:0030130">
    <property type="term" value="C:clathrin coat of trans-Golgi network vesicle"/>
    <property type="evidence" value="ECO:0007669"/>
    <property type="project" value="InterPro"/>
</dbReference>
<dbReference type="GO" id="GO:0006886">
    <property type="term" value="P:intracellular protein transport"/>
    <property type="evidence" value="ECO:0007669"/>
    <property type="project" value="InterPro"/>
</dbReference>
<evidence type="ECO:0000256" key="4">
    <source>
        <dbReference type="ARBA" id="ARBA00023176"/>
    </source>
</evidence>
<dbReference type="GO" id="GO:0030132">
    <property type="term" value="C:clathrin coat of coated pit"/>
    <property type="evidence" value="ECO:0007669"/>
    <property type="project" value="InterPro"/>
</dbReference>
<comment type="function">
    <text evidence="6">Clathrin is the major protein of the polyhedral coat of coated pits and vesicles.</text>
</comment>
<keyword evidence="5 6" id="KW-0968">Cytoplasmic vesicle</keyword>
<feature type="compositionally biased region" description="Low complexity" evidence="7">
    <location>
        <begin position="21"/>
        <end position="38"/>
    </location>
</feature>
<dbReference type="AlphaFoldDB" id="A0A7S0AVG4"/>
<evidence type="ECO:0000256" key="2">
    <source>
        <dbReference type="ARBA" id="ARBA00005263"/>
    </source>
</evidence>
<dbReference type="EMBL" id="HBEG01036558">
    <property type="protein sequence ID" value="CAD8375455.1"/>
    <property type="molecule type" value="Transcribed_RNA"/>
</dbReference>
<dbReference type="InterPro" id="IPR000996">
    <property type="entry name" value="Clathrin_L-chain"/>
</dbReference>
<comment type="subcellular location">
    <subcellularLocation>
        <location evidence="1 6">Cytoplasmic vesicle membrane</location>
        <topology evidence="1 6">Peripheral membrane protein</topology>
        <orientation evidence="1 6">Cytoplasmic side</orientation>
    </subcellularLocation>
    <subcellularLocation>
        <location evidence="6">Membrane</location>
        <location evidence="6">Coated pit</location>
        <topology evidence="6">Peripheral membrane protein</topology>
        <orientation evidence="6">Cytoplasmic side</orientation>
    </subcellularLocation>
    <text evidence="6">Cytoplasmic face of coated pits and vesicles.</text>
</comment>
<feature type="region of interest" description="Disordered" evidence="7">
    <location>
        <begin position="1"/>
        <end position="62"/>
    </location>
</feature>
<reference evidence="8" key="1">
    <citation type="submission" date="2021-01" db="EMBL/GenBank/DDBJ databases">
        <authorList>
            <person name="Corre E."/>
            <person name="Pelletier E."/>
            <person name="Niang G."/>
            <person name="Scheremetjew M."/>
            <person name="Finn R."/>
            <person name="Kale V."/>
            <person name="Holt S."/>
            <person name="Cochrane G."/>
            <person name="Meng A."/>
            <person name="Brown T."/>
            <person name="Cohen L."/>
        </authorList>
    </citation>
    <scope>NUCLEOTIDE SEQUENCE</scope>
    <source>
        <strain evidence="8">Pbaha01</strain>
    </source>
</reference>
<protein>
    <recommendedName>
        <fullName evidence="6">Clathrin light chain</fullName>
    </recommendedName>
</protein>
<sequence length="172" mass="18827">MDILGLTDPLATGTAVSAGLPMEPETTPAPAASADPFAGMSVPAVSGSGAAQGIADMTELRRWEDKHERELEEIARKEEAEKKEKRQAAEAQLREWYETRDAEIKKRHASNVAEEQEANQRQSEATKEVENPWERVAKLINTSARTADESRDTSRMANLLISLKSNPVAVAS</sequence>
<dbReference type="GO" id="GO:0016192">
    <property type="term" value="P:vesicle-mediated transport"/>
    <property type="evidence" value="ECO:0007669"/>
    <property type="project" value="InterPro"/>
</dbReference>
<proteinExistence type="inferred from homology"/>
<accession>A0A7S0AVG4</accession>
<organism evidence="8">
    <name type="scientific">Pyrodinium bahamense</name>
    <dbReference type="NCBI Taxonomy" id="73915"/>
    <lineage>
        <taxon>Eukaryota</taxon>
        <taxon>Sar</taxon>
        <taxon>Alveolata</taxon>
        <taxon>Dinophyceae</taxon>
        <taxon>Gonyaulacales</taxon>
        <taxon>Pyrocystaceae</taxon>
        <taxon>Pyrodinium</taxon>
    </lineage>
</organism>
<name>A0A7S0AVG4_9DINO</name>
<dbReference type="GO" id="GO:0005198">
    <property type="term" value="F:structural molecule activity"/>
    <property type="evidence" value="ECO:0007669"/>
    <property type="project" value="InterPro"/>
</dbReference>
<evidence type="ECO:0000256" key="3">
    <source>
        <dbReference type="ARBA" id="ARBA00023136"/>
    </source>
</evidence>
<evidence type="ECO:0000256" key="5">
    <source>
        <dbReference type="ARBA" id="ARBA00023329"/>
    </source>
</evidence>
<evidence type="ECO:0000313" key="8">
    <source>
        <dbReference type="EMBL" id="CAD8375455.1"/>
    </source>
</evidence>
<evidence type="ECO:0000256" key="7">
    <source>
        <dbReference type="SAM" id="MobiDB-lite"/>
    </source>
</evidence>
<keyword evidence="3 6" id="KW-0472">Membrane</keyword>
<dbReference type="Pfam" id="PF01086">
    <property type="entry name" value="Clathrin_lg_ch"/>
    <property type="match status" value="1"/>
</dbReference>
<gene>
    <name evidence="8" type="ORF">PBAH0796_LOCUS22341</name>
</gene>
<keyword evidence="4 6" id="KW-0168">Coated pit</keyword>
<comment type="similarity">
    <text evidence="2 6">Belongs to the clathrin light chain family.</text>
</comment>
<evidence type="ECO:0000256" key="1">
    <source>
        <dbReference type="ARBA" id="ARBA00004180"/>
    </source>
</evidence>
<feature type="region of interest" description="Disordered" evidence="7">
    <location>
        <begin position="107"/>
        <end position="130"/>
    </location>
</feature>
<evidence type="ECO:0000256" key="6">
    <source>
        <dbReference type="RuleBase" id="RU363137"/>
    </source>
</evidence>